<dbReference type="GO" id="GO:0016740">
    <property type="term" value="F:transferase activity"/>
    <property type="evidence" value="ECO:0007669"/>
    <property type="project" value="UniProtKB-KW"/>
</dbReference>
<dbReference type="GO" id="GO:0018104">
    <property type="term" value="P:peptidoglycan-protein cross-linking"/>
    <property type="evidence" value="ECO:0007669"/>
    <property type="project" value="TreeGrafter"/>
</dbReference>
<feature type="signal peptide" evidence="7">
    <location>
        <begin position="1"/>
        <end position="26"/>
    </location>
</feature>
<dbReference type="Gene3D" id="2.40.440.10">
    <property type="entry name" value="L,D-transpeptidase catalytic domain-like"/>
    <property type="match status" value="1"/>
</dbReference>
<reference evidence="9 10" key="1">
    <citation type="submission" date="2016-08" db="EMBL/GenBank/DDBJ databases">
        <title>Analysis of Carbohydrate Active Enzymes in Thermogemmatispora T81 Reveals Carbohydrate Degradation Ability.</title>
        <authorList>
            <person name="Tomazini A."/>
            <person name="Lal S."/>
            <person name="Stott M."/>
            <person name="Henrissat B."/>
            <person name="Polikarpov I."/>
            <person name="Sparling R."/>
            <person name="Levin D.B."/>
        </authorList>
    </citation>
    <scope>NUCLEOTIDE SEQUENCE [LARGE SCALE GENOMIC DNA]</scope>
    <source>
        <strain evidence="9 10">T81</strain>
    </source>
</reference>
<dbReference type="GO" id="GO:0005576">
    <property type="term" value="C:extracellular region"/>
    <property type="evidence" value="ECO:0007669"/>
    <property type="project" value="TreeGrafter"/>
</dbReference>
<evidence type="ECO:0000313" key="9">
    <source>
        <dbReference type="EMBL" id="RAQ95024.1"/>
    </source>
</evidence>
<sequence length="355" mass="39819">MLLTAFALVGLLLLSACGSNSPSVLASGPRTVPTPSISPTLQNEGQMALETFQQWIDLMQQNGGEVTTYQQQYQSDQQALQQAQTASAYSRALTTLKEHINAIQIPAMKAESTHLQQQLAQEVSAWGKEHTYHDSYNNQTYPLGYEYGPQGIGGSEWLGEELSQAQTLADYQQVVEDLQMWLTNFEAMKANFSDKTPYNQPHQTDLELMRHYGYMDERVVVVSLSEQALRAYDHGKLVKAFLVTTGQPDLPTPPGTWWIEGKQHPTVFKSSEPKGSPYWYPDTPINYAMQYHSNGYFLHDAWWRADFGPGTNFPHQDPTGDPFAGQGSHGCVNMSTDNAAWLYNFVSLYTPVLIY</sequence>
<dbReference type="InterPro" id="IPR038063">
    <property type="entry name" value="Transpep_catalytic_dom"/>
</dbReference>
<dbReference type="Proteomes" id="UP000248706">
    <property type="component" value="Unassembled WGS sequence"/>
</dbReference>
<dbReference type="GO" id="GO:0071972">
    <property type="term" value="F:peptidoglycan L,D-transpeptidase activity"/>
    <property type="evidence" value="ECO:0007669"/>
    <property type="project" value="TreeGrafter"/>
</dbReference>
<protein>
    <recommendedName>
        <fullName evidence="8">L,D-TPase catalytic domain-containing protein</fullName>
    </recommendedName>
</protein>
<keyword evidence="4 6" id="KW-0573">Peptidoglycan synthesis</keyword>
<dbReference type="PANTHER" id="PTHR30582">
    <property type="entry name" value="L,D-TRANSPEPTIDASE"/>
    <property type="match status" value="1"/>
</dbReference>
<gene>
    <name evidence="9" type="ORF">A4R35_05715</name>
</gene>
<feature type="active site" description="Proton donor/acceptor" evidence="6">
    <location>
        <position position="299"/>
    </location>
</feature>
<dbReference type="AlphaFoldDB" id="A0A328VIW8"/>
<keyword evidence="5 6" id="KW-0961">Cell wall biogenesis/degradation</keyword>
<feature type="active site" description="Nucleophile" evidence="6">
    <location>
        <position position="331"/>
    </location>
</feature>
<evidence type="ECO:0000256" key="4">
    <source>
        <dbReference type="ARBA" id="ARBA00022984"/>
    </source>
</evidence>
<dbReference type="UniPathway" id="UPA00219"/>
<dbReference type="CDD" id="cd16913">
    <property type="entry name" value="YkuD_like"/>
    <property type="match status" value="1"/>
</dbReference>
<comment type="caution">
    <text evidence="9">The sequence shown here is derived from an EMBL/GenBank/DDBJ whole genome shotgun (WGS) entry which is preliminary data.</text>
</comment>
<keyword evidence="7" id="KW-0732">Signal</keyword>
<evidence type="ECO:0000256" key="2">
    <source>
        <dbReference type="ARBA" id="ARBA00022679"/>
    </source>
</evidence>
<evidence type="ECO:0000256" key="1">
    <source>
        <dbReference type="ARBA" id="ARBA00004752"/>
    </source>
</evidence>
<accession>A0A328VIW8</accession>
<evidence type="ECO:0000313" key="10">
    <source>
        <dbReference type="Proteomes" id="UP000248706"/>
    </source>
</evidence>
<name>A0A328VIW8_9CHLR</name>
<evidence type="ECO:0000256" key="3">
    <source>
        <dbReference type="ARBA" id="ARBA00022960"/>
    </source>
</evidence>
<dbReference type="InterPro" id="IPR050979">
    <property type="entry name" value="LD-transpeptidase"/>
</dbReference>
<dbReference type="PROSITE" id="PS52029">
    <property type="entry name" value="LD_TPASE"/>
    <property type="match status" value="1"/>
</dbReference>
<keyword evidence="2" id="KW-0808">Transferase</keyword>
<feature type="domain" description="L,D-TPase catalytic" evidence="8">
    <location>
        <begin position="218"/>
        <end position="355"/>
    </location>
</feature>
<dbReference type="GO" id="GO:0008360">
    <property type="term" value="P:regulation of cell shape"/>
    <property type="evidence" value="ECO:0007669"/>
    <property type="project" value="UniProtKB-UniRule"/>
</dbReference>
<organism evidence="9 10">
    <name type="scientific">Thermogemmatispora tikiterensis</name>
    <dbReference type="NCBI Taxonomy" id="1825093"/>
    <lineage>
        <taxon>Bacteria</taxon>
        <taxon>Bacillati</taxon>
        <taxon>Chloroflexota</taxon>
        <taxon>Ktedonobacteria</taxon>
        <taxon>Thermogemmatisporales</taxon>
        <taxon>Thermogemmatisporaceae</taxon>
        <taxon>Thermogemmatispora</taxon>
    </lineage>
</organism>
<evidence type="ECO:0000256" key="7">
    <source>
        <dbReference type="SAM" id="SignalP"/>
    </source>
</evidence>
<dbReference type="SUPFAM" id="SSF141523">
    <property type="entry name" value="L,D-transpeptidase catalytic domain-like"/>
    <property type="match status" value="1"/>
</dbReference>
<dbReference type="InterPro" id="IPR005490">
    <property type="entry name" value="LD_TPept_cat_dom"/>
</dbReference>
<keyword evidence="3 6" id="KW-0133">Cell shape</keyword>
<dbReference type="EMBL" id="MCIF01000002">
    <property type="protein sequence ID" value="RAQ95024.1"/>
    <property type="molecule type" value="Genomic_DNA"/>
</dbReference>
<proteinExistence type="predicted"/>
<evidence type="ECO:0000259" key="8">
    <source>
        <dbReference type="PROSITE" id="PS52029"/>
    </source>
</evidence>
<evidence type="ECO:0000256" key="6">
    <source>
        <dbReference type="PROSITE-ProRule" id="PRU01373"/>
    </source>
</evidence>
<dbReference type="GO" id="GO:0071555">
    <property type="term" value="P:cell wall organization"/>
    <property type="evidence" value="ECO:0007669"/>
    <property type="project" value="UniProtKB-UniRule"/>
</dbReference>
<evidence type="ECO:0000256" key="5">
    <source>
        <dbReference type="ARBA" id="ARBA00023316"/>
    </source>
</evidence>
<comment type="pathway">
    <text evidence="1 6">Cell wall biogenesis; peptidoglycan biosynthesis.</text>
</comment>
<keyword evidence="10" id="KW-1185">Reference proteome</keyword>
<dbReference type="Pfam" id="PF03734">
    <property type="entry name" value="YkuD"/>
    <property type="match status" value="1"/>
</dbReference>
<feature type="chain" id="PRO_5016330719" description="L,D-TPase catalytic domain-containing protein" evidence="7">
    <location>
        <begin position="27"/>
        <end position="355"/>
    </location>
</feature>
<dbReference type="PANTHER" id="PTHR30582:SF2">
    <property type="entry name" value="L,D-TRANSPEPTIDASE YCIB-RELATED"/>
    <property type="match status" value="1"/>
</dbReference>